<dbReference type="NCBIfam" id="TIGR02395">
    <property type="entry name" value="rpoN_sigma"/>
    <property type="match status" value="1"/>
</dbReference>
<evidence type="ECO:0000256" key="2">
    <source>
        <dbReference type="ARBA" id="ARBA00022478"/>
    </source>
</evidence>
<dbReference type="PRINTS" id="PR00045">
    <property type="entry name" value="SIGMA54FCT"/>
</dbReference>
<dbReference type="PROSITE" id="PS00717">
    <property type="entry name" value="SIGMA54_1"/>
    <property type="match status" value="1"/>
</dbReference>
<evidence type="ECO:0000256" key="8">
    <source>
        <dbReference type="ARBA" id="ARBA00023163"/>
    </source>
</evidence>
<keyword evidence="6 9" id="KW-0731">Sigma factor</keyword>
<protein>
    <recommendedName>
        <fullName evidence="9">RNA polymerase sigma-54 factor</fullName>
    </recommendedName>
</protein>
<dbReference type="GO" id="GO:0006352">
    <property type="term" value="P:DNA-templated transcription initiation"/>
    <property type="evidence" value="ECO:0007669"/>
    <property type="project" value="InterPro"/>
</dbReference>
<keyword evidence="2 9" id="KW-0240">DNA-directed RNA polymerase</keyword>
<dbReference type="GO" id="GO:0016987">
    <property type="term" value="F:sigma factor activity"/>
    <property type="evidence" value="ECO:0007669"/>
    <property type="project" value="UniProtKB-KW"/>
</dbReference>
<dbReference type="PANTHER" id="PTHR32248">
    <property type="entry name" value="RNA POLYMERASE SIGMA-54 FACTOR"/>
    <property type="match status" value="1"/>
</dbReference>
<dbReference type="InterPro" id="IPR000394">
    <property type="entry name" value="RNA_pol_sigma_54"/>
</dbReference>
<dbReference type="EMBL" id="SMBX01000001">
    <property type="protein sequence ID" value="TCV02690.1"/>
    <property type="molecule type" value="Genomic_DNA"/>
</dbReference>
<accession>A0A4V2VSM0</accession>
<evidence type="ECO:0000256" key="6">
    <source>
        <dbReference type="ARBA" id="ARBA00023082"/>
    </source>
</evidence>
<evidence type="ECO:0000256" key="1">
    <source>
        <dbReference type="ARBA" id="ARBA00008798"/>
    </source>
</evidence>
<feature type="domain" description="RNA polymerase sigma factor 54 core-binding" evidence="12">
    <location>
        <begin position="97"/>
        <end position="286"/>
    </location>
</feature>
<evidence type="ECO:0000256" key="4">
    <source>
        <dbReference type="ARBA" id="ARBA00022695"/>
    </source>
</evidence>
<organism evidence="13 14">
    <name type="scientific">Paracandidimonas soli</name>
    <dbReference type="NCBI Taxonomy" id="1917182"/>
    <lineage>
        <taxon>Bacteria</taxon>
        <taxon>Pseudomonadati</taxon>
        <taxon>Pseudomonadota</taxon>
        <taxon>Betaproteobacteria</taxon>
        <taxon>Burkholderiales</taxon>
        <taxon>Alcaligenaceae</taxon>
        <taxon>Paracandidimonas</taxon>
    </lineage>
</organism>
<dbReference type="RefSeq" id="WP_132472463.1">
    <property type="nucleotide sequence ID" value="NZ_JBEBWM010000079.1"/>
</dbReference>
<dbReference type="NCBIfam" id="NF009118">
    <property type="entry name" value="PRK12469.1"/>
    <property type="match status" value="1"/>
</dbReference>
<evidence type="ECO:0000259" key="11">
    <source>
        <dbReference type="Pfam" id="PF04552"/>
    </source>
</evidence>
<comment type="caution">
    <text evidence="13">The sequence shown here is derived from an EMBL/GenBank/DDBJ whole genome shotgun (WGS) entry which is preliminary data.</text>
</comment>
<dbReference type="InterPro" id="IPR007046">
    <property type="entry name" value="RNA_pol_sigma_54_core-bd"/>
</dbReference>
<name>A0A4V2VSM0_9BURK</name>
<evidence type="ECO:0000256" key="7">
    <source>
        <dbReference type="ARBA" id="ARBA00023125"/>
    </source>
</evidence>
<dbReference type="PANTHER" id="PTHR32248:SF4">
    <property type="entry name" value="RNA POLYMERASE SIGMA-54 FACTOR"/>
    <property type="match status" value="1"/>
</dbReference>
<dbReference type="Gene3D" id="1.10.10.1330">
    <property type="entry name" value="RNA polymerase sigma-54 factor, core-binding domain"/>
    <property type="match status" value="1"/>
</dbReference>
<dbReference type="PIRSF" id="PIRSF000774">
    <property type="entry name" value="RpoN"/>
    <property type="match status" value="1"/>
</dbReference>
<dbReference type="PROSITE" id="PS50044">
    <property type="entry name" value="SIGMA54_3"/>
    <property type="match status" value="1"/>
</dbReference>
<keyword evidence="4 9" id="KW-0548">Nucleotidyltransferase</keyword>
<dbReference type="InterPro" id="IPR038709">
    <property type="entry name" value="RpoN_core-bd_sf"/>
</dbReference>
<dbReference type="PROSITE" id="PS00718">
    <property type="entry name" value="SIGMA54_2"/>
    <property type="match status" value="1"/>
</dbReference>
<dbReference type="GO" id="GO:0001216">
    <property type="term" value="F:DNA-binding transcription activator activity"/>
    <property type="evidence" value="ECO:0007669"/>
    <property type="project" value="InterPro"/>
</dbReference>
<evidence type="ECO:0000256" key="3">
    <source>
        <dbReference type="ARBA" id="ARBA00022679"/>
    </source>
</evidence>
<dbReference type="Pfam" id="PF00309">
    <property type="entry name" value="Sigma54_AID"/>
    <property type="match status" value="1"/>
</dbReference>
<proteinExistence type="inferred from homology"/>
<evidence type="ECO:0000256" key="5">
    <source>
        <dbReference type="ARBA" id="ARBA00023015"/>
    </source>
</evidence>
<evidence type="ECO:0000256" key="10">
    <source>
        <dbReference type="SAM" id="MobiDB-lite"/>
    </source>
</evidence>
<dbReference type="Gene3D" id="1.10.10.60">
    <property type="entry name" value="Homeodomain-like"/>
    <property type="match status" value="1"/>
</dbReference>
<keyword evidence="5 9" id="KW-0805">Transcription regulation</keyword>
<feature type="domain" description="RNA polymerase sigma factor 54 DNA-binding" evidence="11">
    <location>
        <begin position="298"/>
        <end position="454"/>
    </location>
</feature>
<evidence type="ECO:0000313" key="13">
    <source>
        <dbReference type="EMBL" id="TCV02690.1"/>
    </source>
</evidence>
<dbReference type="GO" id="GO:0003677">
    <property type="term" value="F:DNA binding"/>
    <property type="evidence" value="ECO:0007669"/>
    <property type="project" value="UniProtKB-KW"/>
</dbReference>
<keyword evidence="7 9" id="KW-0238">DNA-binding</keyword>
<sequence length="461" mass="51540">MQARQSLEIRQQQSLALTPQLQQSIRFLQLSTHDLDQEISQALMENPLLEREDDFAAEGESVPQATEVPEQDALPSLMEWPSRSPLREDDDTRLEAPQEDTLRDHLLRQLHATHAQAQERALVTLLIDDLDDNGYLSMSMEEIVDWLPPELGIEADDMLCALRLLQSFDPLGVGARTLSECLALQLRQADAPTEVLACAHQIVASHLDMLASGNTARLAASLGCGRELVQAAHALILRLEPKPARNWSSNVAEYIRPDILVRKVRGRWEALLNSAALPRLSVNRQYEAWLDQAGADQAMRQQLQQAHGLIRSLQQRGSTILRVAREIVLRQPEVFEYGMDRLRPMRLRDIAGALEMHESTISRATKRKYAQTPWGVVELNTFFDTAVGSDGDDAASARSVRGRIARMIAEEPVGSPLSDGRIAELLEAEGIRIARRTVAKYREMEGIETAQRRKARAAVTA</sequence>
<dbReference type="GO" id="GO:0016779">
    <property type="term" value="F:nucleotidyltransferase activity"/>
    <property type="evidence" value="ECO:0007669"/>
    <property type="project" value="UniProtKB-KW"/>
</dbReference>
<comment type="similarity">
    <text evidence="1 9">Belongs to the sigma-54 factor family.</text>
</comment>
<dbReference type="AlphaFoldDB" id="A0A4V2VSM0"/>
<keyword evidence="14" id="KW-1185">Reference proteome</keyword>
<feature type="region of interest" description="Disordered" evidence="10">
    <location>
        <begin position="55"/>
        <end position="74"/>
    </location>
</feature>
<comment type="function">
    <text evidence="9">Sigma factors are initiation factors that promote the attachment of RNA polymerase to specific initiation sites and are then released.</text>
</comment>
<evidence type="ECO:0000256" key="9">
    <source>
        <dbReference type="PIRNR" id="PIRNR000774"/>
    </source>
</evidence>
<evidence type="ECO:0000313" key="14">
    <source>
        <dbReference type="Proteomes" id="UP000294692"/>
    </source>
</evidence>
<dbReference type="Pfam" id="PF04963">
    <property type="entry name" value="Sigma54_CBD"/>
    <property type="match status" value="1"/>
</dbReference>
<evidence type="ECO:0000259" key="12">
    <source>
        <dbReference type="Pfam" id="PF04963"/>
    </source>
</evidence>
<keyword evidence="8 9" id="KW-0804">Transcription</keyword>
<dbReference type="GO" id="GO:0000428">
    <property type="term" value="C:DNA-directed RNA polymerase complex"/>
    <property type="evidence" value="ECO:0007669"/>
    <property type="project" value="UniProtKB-KW"/>
</dbReference>
<dbReference type="OrthoDB" id="9814402at2"/>
<dbReference type="Proteomes" id="UP000294692">
    <property type="component" value="Unassembled WGS sequence"/>
</dbReference>
<keyword evidence="3 9" id="KW-0808">Transferase</keyword>
<dbReference type="InterPro" id="IPR007634">
    <property type="entry name" value="RNA_pol_sigma_54_DNA-bd"/>
</dbReference>
<gene>
    <name evidence="13" type="ORF">EV686_101146</name>
</gene>
<reference evidence="13 14" key="1">
    <citation type="submission" date="2019-03" db="EMBL/GenBank/DDBJ databases">
        <title>Genomic Encyclopedia of Type Strains, Phase IV (KMG-IV): sequencing the most valuable type-strain genomes for metagenomic binning, comparative biology and taxonomic classification.</title>
        <authorList>
            <person name="Goeker M."/>
        </authorList>
    </citation>
    <scope>NUCLEOTIDE SEQUENCE [LARGE SCALE GENOMIC DNA]</scope>
    <source>
        <strain evidence="13 14">DSM 100048</strain>
    </source>
</reference>
<dbReference type="Pfam" id="PF04552">
    <property type="entry name" value="Sigma54_DBD"/>
    <property type="match status" value="1"/>
</dbReference>